<evidence type="ECO:0000313" key="3">
    <source>
        <dbReference type="Proteomes" id="UP000298347"/>
    </source>
</evidence>
<dbReference type="EMBL" id="SRJD01000002">
    <property type="protein sequence ID" value="TGA99936.1"/>
    <property type="molecule type" value="Genomic_DNA"/>
</dbReference>
<feature type="chain" id="PRO_5039699549" evidence="1">
    <location>
        <begin position="22"/>
        <end position="309"/>
    </location>
</feature>
<accession>A0A4Z0GSP9</accession>
<comment type="caution">
    <text evidence="2">The sequence shown here is derived from an EMBL/GenBank/DDBJ whole genome shotgun (WGS) entry which is preliminary data.</text>
</comment>
<dbReference type="Pfam" id="PF07901">
    <property type="entry name" value="DUF1672"/>
    <property type="match status" value="1"/>
</dbReference>
<keyword evidence="3" id="KW-1185">Reference proteome</keyword>
<organism evidence="2 3">
    <name type="scientific">Sporolactobacillus shoreae</name>
    <dbReference type="NCBI Taxonomy" id="1465501"/>
    <lineage>
        <taxon>Bacteria</taxon>
        <taxon>Bacillati</taxon>
        <taxon>Bacillota</taxon>
        <taxon>Bacilli</taxon>
        <taxon>Bacillales</taxon>
        <taxon>Sporolactobacillaceae</taxon>
        <taxon>Sporolactobacillus</taxon>
    </lineage>
</organism>
<reference evidence="2 3" key="1">
    <citation type="journal article" date="2015" name="Int. J. Syst. Evol. Microbiol.">
        <title>Sporolactobacillus shoreae sp. nov. and Sporolactobacillus spathodeae sp. nov., two spore-forming lactic acid bacteria isolated from tree barks in Thailand.</title>
        <authorList>
            <person name="Thamacharoensuk T."/>
            <person name="Kitahara M."/>
            <person name="Ohkuma M."/>
            <person name="Thongchul N."/>
            <person name="Tanasupawat S."/>
        </authorList>
    </citation>
    <scope>NUCLEOTIDE SEQUENCE [LARGE SCALE GENOMIC DNA]</scope>
    <source>
        <strain evidence="2 3">BK92</strain>
    </source>
</reference>
<dbReference type="InterPro" id="IPR012873">
    <property type="entry name" value="DUF1672"/>
</dbReference>
<feature type="signal peptide" evidence="1">
    <location>
        <begin position="1"/>
        <end position="21"/>
    </location>
</feature>
<dbReference type="PROSITE" id="PS51257">
    <property type="entry name" value="PROKAR_LIPOPROTEIN"/>
    <property type="match status" value="1"/>
</dbReference>
<proteinExistence type="predicted"/>
<gene>
    <name evidence="2" type="ORF">E4665_03030</name>
</gene>
<evidence type="ECO:0000313" key="2">
    <source>
        <dbReference type="EMBL" id="TGA99936.1"/>
    </source>
</evidence>
<name>A0A4Z0GSP9_9BACL</name>
<dbReference type="Proteomes" id="UP000298347">
    <property type="component" value="Unassembled WGS sequence"/>
</dbReference>
<dbReference type="RefSeq" id="WP_135347331.1">
    <property type="nucleotide sequence ID" value="NZ_SRJD01000002.1"/>
</dbReference>
<dbReference type="AlphaFoldDB" id="A0A4Z0GSP9"/>
<dbReference type="OrthoDB" id="2360336at2"/>
<sequence>MKVKKLLIPILSISLFLGGCSLLDNVHQSNSSTKAGNSKQNNNAFMSVQKYTGQGYSLDGGAENDKIAEAHRSEVIQAVQNFFLKKYKTQVKVHNLVGNRDGVTVFVESIGEPHFYTYAVIPIDQASKKVLTDGVFSENGRVEDAISTGIYAMIYDKEFRNLDNYLSKVVSKYPITGIRQEAVENVGGDGYSTPYYYTSIANKAISVNVIDLYLKHPDWNKDEWKKALKDATVDPKFILITLQLFMESPNQKPSKAIFNSIIADIEQMKGLPPGSYSIFLNDNRIDEQTARGATDHVLERADPYEIIKY</sequence>
<keyword evidence="1" id="KW-0732">Signal</keyword>
<protein>
    <submittedName>
        <fullName evidence="2">DUF1672 family protein</fullName>
    </submittedName>
</protein>
<evidence type="ECO:0000256" key="1">
    <source>
        <dbReference type="SAM" id="SignalP"/>
    </source>
</evidence>